<evidence type="ECO:0000256" key="14">
    <source>
        <dbReference type="ARBA" id="ARBA00023136"/>
    </source>
</evidence>
<keyword evidence="4 16" id="KW-0109">Calcium transport</keyword>
<dbReference type="Gene3D" id="3.40.1110.10">
    <property type="entry name" value="Calcium-transporting ATPase, cytoplasmic domain N"/>
    <property type="match status" value="1"/>
</dbReference>
<dbReference type="InterPro" id="IPR023214">
    <property type="entry name" value="HAD_sf"/>
</dbReference>
<dbReference type="PRINTS" id="PR00119">
    <property type="entry name" value="CATATPASE"/>
</dbReference>
<comment type="caution">
    <text evidence="16">Lacks conserved residue(s) required for the propagation of feature annotation.</text>
</comment>
<dbReference type="PANTHER" id="PTHR24093:SF369">
    <property type="entry name" value="CALCIUM-TRANSPORTING ATPASE"/>
    <property type="match status" value="1"/>
</dbReference>
<dbReference type="STRING" id="215250.A0A316YQE7"/>
<dbReference type="SUPFAM" id="SSF81660">
    <property type="entry name" value="Metal cation-transporting ATPase, ATP-binding domain N"/>
    <property type="match status" value="1"/>
</dbReference>
<protein>
    <recommendedName>
        <fullName evidence="16">Calcium-transporting ATPase</fullName>
        <ecNumber evidence="16">7.2.2.10</ecNumber>
    </recommendedName>
</protein>
<comment type="subcellular location">
    <subcellularLocation>
        <location evidence="16">Membrane</location>
        <topology evidence="16">Multi-pass membrane protein</topology>
    </subcellularLocation>
    <subcellularLocation>
        <location evidence="1">Vacuole membrane</location>
        <topology evidence="1">Multi-pass membrane protein</topology>
    </subcellularLocation>
</comment>
<dbReference type="SMART" id="SM00831">
    <property type="entry name" value="Cation_ATPase_N"/>
    <property type="match status" value="1"/>
</dbReference>
<evidence type="ECO:0000256" key="13">
    <source>
        <dbReference type="ARBA" id="ARBA00023065"/>
    </source>
</evidence>
<dbReference type="FunFam" id="3.40.50.1000:FF:000018">
    <property type="entry name" value="Calcium-transporting ATPase"/>
    <property type="match status" value="1"/>
</dbReference>
<feature type="transmembrane region" description="Helical" evidence="16">
    <location>
        <begin position="542"/>
        <end position="565"/>
    </location>
</feature>
<dbReference type="InterPro" id="IPR023298">
    <property type="entry name" value="ATPase_P-typ_TM_dom_sf"/>
</dbReference>
<keyword evidence="2 16" id="KW-0813">Transport</keyword>
<evidence type="ECO:0000256" key="11">
    <source>
        <dbReference type="ARBA" id="ARBA00022967"/>
    </source>
</evidence>
<evidence type="ECO:0000256" key="10">
    <source>
        <dbReference type="ARBA" id="ARBA00022842"/>
    </source>
</evidence>
<keyword evidence="11" id="KW-1278">Translocase</keyword>
<sequence>MTDEDSKPVLPTIITTESATSGEAQGAVAASTSSSSGHNHGRNFSISSTGGGGGAGGGSGSTSHPGHARKASLQVPGATAVEQDRDVVPSSPTLSATSDFSSAGPSEGSAFRTALALRDNDPRIQHGRQVSIASAFTNETSQPSKDPRSSPTTTTAAAAEEDGGKKRNPRKEIESLETENTSAWARLKMRLAGHTRQGRRLAQAKALEEAKKREREMDPSPFPHRPVELADLIDPKSVAKLRDMGGVKGLVAALGTDPHNGLSMGAQGSDGDSDIEAVDDSGFVRASEADRQRVYGRNMLPQRKSKSLLLLMWLALQDKILILLCIAAVVSLSLGLYSDFGTPEDYDETCPNPPPGAPGCPLPKVEWVEGVAILVAVVIVDVVGSLNDWQKERQFKKLNAQKEEREVKVIRGGNPALLNVHELQVGDILQLEPGEVIPVDGVFLRGHNVKCDESGATGESDMIRKVSYEECLADLEAHERTGEKLPRRDCFLLSGSRVLEGVGEYVVIAVGTSSFNGKLMMALRTDSEMTPLQAKLNRLAEIIAYAGGGAGIVLFVALMIRFLIQITRPSDMGTPDEKAEKFIDILIQAVVIVVVAVPEGLPLATTLALAFATKRMTKENLLVRLLSACETSANCSVICTDKTGTLTQNEMAVVAGSIGVHLKFAYNLEENKGRVDTNAQEKVVEEKDKRASQLSIPQTLQMRTGRKDWAVDQHELNEAISEPLQTLFNDAIAINSTAFEEEPKVAQEEEVVPLPSFLKRVAGLFSKVKAKEQESSEVSFVGSKTETALLKMAKELGWENYREAREKHEVVTSFPFSSERKAMAVVVRRADGGYRLFTKGASEILSSLCSRHVKVELPVEGQAPSSTIETEEFDEESRDNVAKTIIFYANQTLRTIAVCYRDFESWPPQDAQFDEDGVITYNSLAKDMTLIAITGIEDPLRPGVRNAVATCGKAGVQVKMCTGDNALTARSIATQCGIYTPGGIIMEGPVFRKLAESEMMMVVPRLQVLARCSPEDKKILVQCLKNMDHVVGVTGDGTNDAPALKTANVGFSMGIAGTEVAREASDIILMDDNFESIVTAIMWGRSVNDAVRRFLQFQLSVNIGAVGITFITAVADDGESSVFSAVQLLWINLIMDTLAALALATDPASPELLDRKPDRRDAPLISTDMWKMIVGQSIYQFALILVLNFAGYSILGLDPNFGEDQRSLRALIFNLYVWCQLFNQVNCRSLTRDLNFFKKLHRNYWFMGIILIEIGLQILISYKGGQAFSVVPLRSRDWGITIIGGIISWPVGVLIRLIPTKPIDKTLIKLGLMPDPDALPKHSPRSNTFLQSEAEKTKAEWEEPAIGQVAEKLSTFARLRGGRSRLVPLGKSRAKKMREADVHPQSLMVLVPALIGASVGGGWRPTNPPEASVKDPSAGDPSVSSWQLYQGGHIQVHPETDAKDDFLEKLKGGK</sequence>
<feature type="transmembrane region" description="Helical" evidence="16">
    <location>
        <begin position="1244"/>
        <end position="1262"/>
    </location>
</feature>
<evidence type="ECO:0000256" key="2">
    <source>
        <dbReference type="ARBA" id="ARBA00022448"/>
    </source>
</evidence>
<comment type="function">
    <text evidence="16">Catalyzes the hydrolysis of ATP coupled with the transport of calcium.</text>
</comment>
<dbReference type="GO" id="GO:0005388">
    <property type="term" value="F:P-type calcium transporter activity"/>
    <property type="evidence" value="ECO:0007669"/>
    <property type="project" value="UniProtKB-EC"/>
</dbReference>
<feature type="compositionally biased region" description="Basic and acidic residues" evidence="17">
    <location>
        <begin position="206"/>
        <end position="218"/>
    </location>
</feature>
<accession>A0A316YQE7</accession>
<keyword evidence="3" id="KW-0926">Vacuole</keyword>
<dbReference type="InterPro" id="IPR023299">
    <property type="entry name" value="ATPase_P-typ_cyto_dom_N"/>
</dbReference>
<dbReference type="FunFam" id="1.20.1110.10:FF:000002">
    <property type="entry name" value="Calcium-transporting ATPase"/>
    <property type="match status" value="1"/>
</dbReference>
<dbReference type="SFLD" id="SFLDF00027">
    <property type="entry name" value="p-type_atpase"/>
    <property type="match status" value="1"/>
</dbReference>
<feature type="compositionally biased region" description="Low complexity" evidence="17">
    <location>
        <begin position="27"/>
        <end position="36"/>
    </location>
</feature>
<dbReference type="Pfam" id="PF00122">
    <property type="entry name" value="E1-E2_ATPase"/>
    <property type="match status" value="1"/>
</dbReference>
<dbReference type="Gene3D" id="1.20.1110.10">
    <property type="entry name" value="Calcium-transporting ATPase, transmembrane domain"/>
    <property type="match status" value="1"/>
</dbReference>
<keyword evidence="13 16" id="KW-0406">Ion transport</keyword>
<feature type="region of interest" description="Disordered" evidence="17">
    <location>
        <begin position="194"/>
        <end position="227"/>
    </location>
</feature>
<dbReference type="NCBIfam" id="TIGR01494">
    <property type="entry name" value="ATPase_P-type"/>
    <property type="match status" value="2"/>
</dbReference>
<evidence type="ECO:0000256" key="4">
    <source>
        <dbReference type="ARBA" id="ARBA00022568"/>
    </source>
</evidence>
<dbReference type="Pfam" id="PF00689">
    <property type="entry name" value="Cation_ATPase_C"/>
    <property type="match status" value="1"/>
</dbReference>
<dbReference type="InterPro" id="IPR036412">
    <property type="entry name" value="HAD-like_sf"/>
</dbReference>
<feature type="transmembrane region" description="Helical" evidence="16">
    <location>
        <begin position="585"/>
        <end position="612"/>
    </location>
</feature>
<dbReference type="InParanoid" id="A0A316YQE7"/>
<dbReference type="InterPro" id="IPR001757">
    <property type="entry name" value="P_typ_ATPase"/>
</dbReference>
<dbReference type="InterPro" id="IPR059000">
    <property type="entry name" value="ATPase_P-type_domA"/>
</dbReference>
<dbReference type="PRINTS" id="PR00120">
    <property type="entry name" value="HATPASE"/>
</dbReference>
<dbReference type="EC" id="7.2.2.10" evidence="16"/>
<keyword evidence="6" id="KW-0479">Metal-binding</keyword>
<dbReference type="OrthoDB" id="3352408at2759"/>
<organism evidence="19 20">
    <name type="scientific">Acaromyces ingoldii</name>
    <dbReference type="NCBI Taxonomy" id="215250"/>
    <lineage>
        <taxon>Eukaryota</taxon>
        <taxon>Fungi</taxon>
        <taxon>Dikarya</taxon>
        <taxon>Basidiomycota</taxon>
        <taxon>Ustilaginomycotina</taxon>
        <taxon>Exobasidiomycetes</taxon>
        <taxon>Exobasidiales</taxon>
        <taxon>Cryptobasidiaceae</taxon>
        <taxon>Acaromyces</taxon>
    </lineage>
</organism>
<feature type="transmembrane region" description="Helical" evidence="16">
    <location>
        <begin position="1278"/>
        <end position="1298"/>
    </location>
</feature>
<dbReference type="RefSeq" id="XP_025377183.1">
    <property type="nucleotide sequence ID" value="XM_025523528.1"/>
</dbReference>
<keyword evidence="7 16" id="KW-0547">Nucleotide-binding</keyword>
<feature type="compositionally biased region" description="Basic and acidic residues" evidence="17">
    <location>
        <begin position="162"/>
        <end position="174"/>
    </location>
</feature>
<evidence type="ECO:0000256" key="16">
    <source>
        <dbReference type="RuleBase" id="RU361146"/>
    </source>
</evidence>
<dbReference type="SUPFAM" id="SSF81653">
    <property type="entry name" value="Calcium ATPase, transduction domain A"/>
    <property type="match status" value="1"/>
</dbReference>
<comment type="catalytic activity">
    <reaction evidence="15 16">
        <text>Ca(2+)(in) + ATP + H2O = Ca(2+)(out) + ADP + phosphate + H(+)</text>
        <dbReference type="Rhea" id="RHEA:18105"/>
        <dbReference type="ChEBI" id="CHEBI:15377"/>
        <dbReference type="ChEBI" id="CHEBI:15378"/>
        <dbReference type="ChEBI" id="CHEBI:29108"/>
        <dbReference type="ChEBI" id="CHEBI:30616"/>
        <dbReference type="ChEBI" id="CHEBI:43474"/>
        <dbReference type="ChEBI" id="CHEBI:456216"/>
        <dbReference type="EC" id="7.2.2.10"/>
    </reaction>
</comment>
<evidence type="ECO:0000256" key="12">
    <source>
        <dbReference type="ARBA" id="ARBA00022989"/>
    </source>
</evidence>
<keyword evidence="9 16" id="KW-0067">ATP-binding</keyword>
<dbReference type="GO" id="GO:0005774">
    <property type="term" value="C:vacuolar membrane"/>
    <property type="evidence" value="ECO:0007669"/>
    <property type="project" value="UniProtKB-SubCell"/>
</dbReference>
<keyword evidence="20" id="KW-1185">Reference proteome</keyword>
<feature type="compositionally biased region" description="Polar residues" evidence="17">
    <location>
        <begin position="132"/>
        <end position="144"/>
    </location>
</feature>
<evidence type="ECO:0000256" key="7">
    <source>
        <dbReference type="ARBA" id="ARBA00022741"/>
    </source>
</evidence>
<feature type="transmembrane region" description="Helical" evidence="16">
    <location>
        <begin position="1178"/>
        <end position="1195"/>
    </location>
</feature>
<feature type="region of interest" description="Disordered" evidence="17">
    <location>
        <begin position="132"/>
        <end position="179"/>
    </location>
</feature>
<keyword evidence="10" id="KW-0460">Magnesium</keyword>
<reference evidence="19 20" key="1">
    <citation type="journal article" date="2018" name="Mol. Biol. Evol.">
        <title>Broad Genomic Sampling Reveals a Smut Pathogenic Ancestry of the Fungal Clade Ustilaginomycotina.</title>
        <authorList>
            <person name="Kijpornyongpan T."/>
            <person name="Mondo S.J."/>
            <person name="Barry K."/>
            <person name="Sandor L."/>
            <person name="Lee J."/>
            <person name="Lipzen A."/>
            <person name="Pangilinan J."/>
            <person name="LaButti K."/>
            <person name="Hainaut M."/>
            <person name="Henrissat B."/>
            <person name="Grigoriev I.V."/>
            <person name="Spatafora J.W."/>
            <person name="Aime M.C."/>
        </authorList>
    </citation>
    <scope>NUCLEOTIDE SEQUENCE [LARGE SCALE GENOMIC DNA]</scope>
    <source>
        <strain evidence="19 20">MCA 4198</strain>
    </source>
</reference>
<evidence type="ECO:0000256" key="5">
    <source>
        <dbReference type="ARBA" id="ARBA00022692"/>
    </source>
</evidence>
<evidence type="ECO:0000256" key="15">
    <source>
        <dbReference type="ARBA" id="ARBA00048694"/>
    </source>
</evidence>
<dbReference type="GO" id="GO:0016887">
    <property type="term" value="F:ATP hydrolysis activity"/>
    <property type="evidence" value="ECO:0007669"/>
    <property type="project" value="InterPro"/>
</dbReference>
<dbReference type="InterPro" id="IPR018303">
    <property type="entry name" value="ATPase_P-typ_P_site"/>
</dbReference>
<evidence type="ECO:0000256" key="8">
    <source>
        <dbReference type="ARBA" id="ARBA00022837"/>
    </source>
</evidence>
<evidence type="ECO:0000313" key="20">
    <source>
        <dbReference type="Proteomes" id="UP000245768"/>
    </source>
</evidence>
<dbReference type="SFLD" id="SFLDS00003">
    <property type="entry name" value="Haloacid_Dehalogenase"/>
    <property type="match status" value="1"/>
</dbReference>
<dbReference type="GO" id="GO:0006874">
    <property type="term" value="P:intracellular calcium ion homeostasis"/>
    <property type="evidence" value="ECO:0007669"/>
    <property type="project" value="TreeGrafter"/>
</dbReference>
<feature type="region of interest" description="Disordered" evidence="17">
    <location>
        <begin position="1401"/>
        <end position="1425"/>
    </location>
</feature>
<keyword evidence="5 16" id="KW-0812">Transmembrane</keyword>
<dbReference type="GO" id="GO:0046872">
    <property type="term" value="F:metal ion binding"/>
    <property type="evidence" value="ECO:0007669"/>
    <property type="project" value="UniProtKB-KW"/>
</dbReference>
<dbReference type="InterPro" id="IPR006408">
    <property type="entry name" value="P-type_ATPase_IIB"/>
</dbReference>
<dbReference type="Pfam" id="PF00690">
    <property type="entry name" value="Cation_ATPase_N"/>
    <property type="match status" value="1"/>
</dbReference>
<evidence type="ECO:0000256" key="9">
    <source>
        <dbReference type="ARBA" id="ARBA00022840"/>
    </source>
</evidence>
<feature type="region of interest" description="Disordered" evidence="17">
    <location>
        <begin position="1"/>
        <end position="109"/>
    </location>
</feature>
<proteinExistence type="inferred from homology"/>
<dbReference type="SFLD" id="SFLDG00002">
    <property type="entry name" value="C1.7:_P-type_atpase_like"/>
    <property type="match status" value="1"/>
</dbReference>
<gene>
    <name evidence="19" type="ORF">FA10DRAFT_279242</name>
</gene>
<feature type="compositionally biased region" description="Gly residues" evidence="17">
    <location>
        <begin position="49"/>
        <end position="60"/>
    </location>
</feature>
<feature type="domain" description="Cation-transporting P-type ATPase N-terminal" evidence="18">
    <location>
        <begin position="243"/>
        <end position="336"/>
    </location>
</feature>
<keyword evidence="14 16" id="KW-0472">Membrane</keyword>
<dbReference type="GO" id="GO:0005524">
    <property type="term" value="F:ATP binding"/>
    <property type="evidence" value="ECO:0007669"/>
    <property type="project" value="UniProtKB-KW"/>
</dbReference>
<dbReference type="InterPro" id="IPR004014">
    <property type="entry name" value="ATPase_P-typ_cation-transptr_N"/>
</dbReference>
<keyword evidence="8 16" id="KW-0106">Calcium</keyword>
<dbReference type="Gene3D" id="2.70.150.10">
    <property type="entry name" value="Calcium-transporting ATPase, cytoplasmic transduction domain A"/>
    <property type="match status" value="1"/>
</dbReference>
<dbReference type="FunCoup" id="A0A316YQE7">
    <property type="interactions" value="307"/>
</dbReference>
<dbReference type="PROSITE" id="PS00154">
    <property type="entry name" value="ATPASE_E1_E2"/>
    <property type="match status" value="1"/>
</dbReference>
<dbReference type="FunFam" id="2.70.150.10:FF:000028">
    <property type="entry name" value="Calcium-transporting ATPase"/>
    <property type="match status" value="1"/>
</dbReference>
<dbReference type="InterPro" id="IPR008250">
    <property type="entry name" value="ATPase_P-typ_transduc_dom_A_sf"/>
</dbReference>
<dbReference type="PANTHER" id="PTHR24093">
    <property type="entry name" value="CATION TRANSPORTING ATPASE"/>
    <property type="match status" value="1"/>
</dbReference>
<feature type="compositionally biased region" description="Polar residues" evidence="17">
    <location>
        <begin position="90"/>
        <end position="104"/>
    </location>
</feature>
<dbReference type="GeneID" id="37045444"/>
<dbReference type="SUPFAM" id="SSF56784">
    <property type="entry name" value="HAD-like"/>
    <property type="match status" value="1"/>
</dbReference>
<dbReference type="Gene3D" id="3.40.50.1000">
    <property type="entry name" value="HAD superfamily/HAD-like"/>
    <property type="match status" value="1"/>
</dbReference>
<evidence type="ECO:0000313" key="19">
    <source>
        <dbReference type="EMBL" id="PWN89985.1"/>
    </source>
</evidence>
<dbReference type="NCBIfam" id="TIGR01517">
    <property type="entry name" value="ATPase-IIB_Ca"/>
    <property type="match status" value="1"/>
</dbReference>
<dbReference type="EMBL" id="KZ819636">
    <property type="protein sequence ID" value="PWN89985.1"/>
    <property type="molecule type" value="Genomic_DNA"/>
</dbReference>
<dbReference type="InterPro" id="IPR044492">
    <property type="entry name" value="P_typ_ATPase_HD_dom"/>
</dbReference>
<dbReference type="Pfam" id="PF13246">
    <property type="entry name" value="Cation_ATPase"/>
    <property type="match status" value="1"/>
</dbReference>
<comment type="similarity">
    <text evidence="16">Belongs to the cation transport ATPase (P-type) (TC 3.A.3) family.</text>
</comment>
<dbReference type="Proteomes" id="UP000245768">
    <property type="component" value="Unassembled WGS sequence"/>
</dbReference>
<keyword evidence="12 16" id="KW-1133">Transmembrane helix</keyword>
<evidence type="ECO:0000256" key="17">
    <source>
        <dbReference type="SAM" id="MobiDB-lite"/>
    </source>
</evidence>
<feature type="compositionally biased region" description="Polar residues" evidence="17">
    <location>
        <begin position="13"/>
        <end position="23"/>
    </location>
</feature>
<dbReference type="GO" id="GO:0005886">
    <property type="term" value="C:plasma membrane"/>
    <property type="evidence" value="ECO:0007669"/>
    <property type="project" value="TreeGrafter"/>
</dbReference>
<evidence type="ECO:0000256" key="6">
    <source>
        <dbReference type="ARBA" id="ARBA00022723"/>
    </source>
</evidence>
<evidence type="ECO:0000256" key="1">
    <source>
        <dbReference type="ARBA" id="ARBA00004128"/>
    </source>
</evidence>
<name>A0A316YQE7_9BASI</name>
<dbReference type="InterPro" id="IPR006068">
    <property type="entry name" value="ATPase_P-typ_cation-transptr_C"/>
</dbReference>
<evidence type="ECO:0000259" key="18">
    <source>
        <dbReference type="SMART" id="SM00831"/>
    </source>
</evidence>
<dbReference type="SUPFAM" id="SSF81665">
    <property type="entry name" value="Calcium ATPase, transmembrane domain M"/>
    <property type="match status" value="1"/>
</dbReference>
<evidence type="ECO:0000256" key="3">
    <source>
        <dbReference type="ARBA" id="ARBA00022554"/>
    </source>
</evidence>